<gene>
    <name evidence="2" type="ORF">NCTC13315_00879</name>
</gene>
<dbReference type="AlphaFoldDB" id="A0A378I0V7"/>
<keyword evidence="3" id="KW-1185">Reference proteome</keyword>
<sequence length="276" mass="31268">MSKEKSELFKGQVIIYPTYVKSKMLGEHFKERKFRKLDRTDIPGVASKIFEICVGLIGGMKLYNPIFHKSFGVNVDFLGQAIFSAKALSRRGNVLISNKFPHIDLIHVTASVSDFIKMADNNLIHPKDSPYYKDGLTYIPTQKSDWSIVYVVSLCPLKELMKEGLNYGYITESFNDAVQLGEMIYDGKFPPPDKYHSTQQYVDTGYLSPAQIADKLFDEASDSEVELPEENHQIVDEDSPVRIIDKLLDADYSDSDNEYSETESTDSPEESTGFKI</sequence>
<organism evidence="2 3">
    <name type="scientific">Legionella beliardensis</name>
    <dbReference type="NCBI Taxonomy" id="91822"/>
    <lineage>
        <taxon>Bacteria</taxon>
        <taxon>Pseudomonadati</taxon>
        <taxon>Pseudomonadota</taxon>
        <taxon>Gammaproteobacteria</taxon>
        <taxon>Legionellales</taxon>
        <taxon>Legionellaceae</taxon>
        <taxon>Legionella</taxon>
    </lineage>
</organism>
<dbReference type="RefSeq" id="WP_115302104.1">
    <property type="nucleotide sequence ID" value="NZ_CAAAHO010000001.1"/>
</dbReference>
<dbReference type="EMBL" id="UGNV01000001">
    <property type="protein sequence ID" value="STX28350.1"/>
    <property type="molecule type" value="Genomic_DNA"/>
</dbReference>
<evidence type="ECO:0000313" key="2">
    <source>
        <dbReference type="EMBL" id="STX28350.1"/>
    </source>
</evidence>
<reference evidence="2 3" key="1">
    <citation type="submission" date="2018-06" db="EMBL/GenBank/DDBJ databases">
        <authorList>
            <consortium name="Pathogen Informatics"/>
            <person name="Doyle S."/>
        </authorList>
    </citation>
    <scope>NUCLEOTIDE SEQUENCE [LARGE SCALE GENOMIC DNA]</scope>
    <source>
        <strain evidence="2 3">NCTC13315</strain>
    </source>
</reference>
<feature type="region of interest" description="Disordered" evidence="1">
    <location>
        <begin position="221"/>
        <end position="240"/>
    </location>
</feature>
<feature type="region of interest" description="Disordered" evidence="1">
    <location>
        <begin position="252"/>
        <end position="276"/>
    </location>
</feature>
<dbReference type="Proteomes" id="UP000254968">
    <property type="component" value="Unassembled WGS sequence"/>
</dbReference>
<feature type="compositionally biased region" description="Basic and acidic residues" evidence="1">
    <location>
        <begin position="229"/>
        <end position="240"/>
    </location>
</feature>
<evidence type="ECO:0000313" key="3">
    <source>
        <dbReference type="Proteomes" id="UP000254968"/>
    </source>
</evidence>
<evidence type="ECO:0000256" key="1">
    <source>
        <dbReference type="SAM" id="MobiDB-lite"/>
    </source>
</evidence>
<name>A0A378I0V7_9GAMM</name>
<protein>
    <submittedName>
        <fullName evidence="2">Uncharacterized protein</fullName>
    </submittedName>
</protein>
<accession>A0A378I0V7</accession>
<proteinExistence type="predicted"/>
<feature type="compositionally biased region" description="Acidic residues" evidence="1">
    <location>
        <begin position="252"/>
        <end position="269"/>
    </location>
</feature>